<keyword evidence="1" id="KW-0479">Metal-binding</keyword>
<evidence type="ECO:0000259" key="10">
    <source>
        <dbReference type="PROSITE" id="PS50114"/>
    </source>
</evidence>
<organism evidence="12 13">
    <name type="scientific">Chlamydomonas reinhardtii</name>
    <name type="common">Chlamydomonas smithii</name>
    <dbReference type="NCBI Taxonomy" id="3055"/>
    <lineage>
        <taxon>Eukaryota</taxon>
        <taxon>Viridiplantae</taxon>
        <taxon>Chlorophyta</taxon>
        <taxon>core chlorophytes</taxon>
        <taxon>Chlorophyceae</taxon>
        <taxon>CS clade</taxon>
        <taxon>Chlamydomonadales</taxon>
        <taxon>Chlamydomonadaceae</taxon>
        <taxon>Chlamydomonas</taxon>
    </lineage>
</organism>
<dbReference type="GO" id="GO:0043565">
    <property type="term" value="F:sequence-specific DNA binding"/>
    <property type="evidence" value="ECO:0007669"/>
    <property type="project" value="InterPro"/>
</dbReference>
<evidence type="ECO:0000256" key="9">
    <source>
        <dbReference type="SAM" id="MobiDB-lite"/>
    </source>
</evidence>
<keyword evidence="4" id="KW-0805">Transcription regulation</keyword>
<dbReference type="PROSITE" id="PS00344">
    <property type="entry name" value="GATA_ZN_FINGER_1"/>
    <property type="match status" value="1"/>
</dbReference>
<name>A0A2K3DG76_CHLRE</name>
<evidence type="ECO:0008006" key="14">
    <source>
        <dbReference type="Google" id="ProtNLM"/>
    </source>
</evidence>
<evidence type="ECO:0000259" key="11">
    <source>
        <dbReference type="PROSITE" id="PS51038"/>
    </source>
</evidence>
<comment type="function">
    <text evidence="7">Transcriptional regulator that specifically binds 5'-GATA-3' or 5'-GAT-3' motifs within gene promoters.</text>
</comment>
<dbReference type="PANTHER" id="PTHR47172:SF24">
    <property type="entry name" value="GATA ZINC FINGER DOMAIN-CONTAINING PROTEIN 14-RELATED"/>
    <property type="match status" value="1"/>
</dbReference>
<evidence type="ECO:0000313" key="12">
    <source>
        <dbReference type="EMBL" id="PNW79526.1"/>
    </source>
</evidence>
<accession>A0A2K3DG76</accession>
<keyword evidence="2 8" id="KW-0863">Zinc-finger</keyword>
<evidence type="ECO:0000256" key="3">
    <source>
        <dbReference type="ARBA" id="ARBA00022833"/>
    </source>
</evidence>
<dbReference type="AlphaFoldDB" id="A0A2K3DG76"/>
<keyword evidence="13" id="KW-1185">Reference proteome</keyword>
<evidence type="ECO:0000256" key="5">
    <source>
        <dbReference type="ARBA" id="ARBA00023163"/>
    </source>
</evidence>
<feature type="domain" description="GATA-type" evidence="10">
    <location>
        <begin position="223"/>
        <end position="258"/>
    </location>
</feature>
<dbReference type="Gene3D" id="2.30.30.490">
    <property type="match status" value="1"/>
</dbReference>
<dbReference type="Proteomes" id="UP000006906">
    <property type="component" value="Chromosome 8"/>
</dbReference>
<dbReference type="InterPro" id="IPR013088">
    <property type="entry name" value="Znf_NHR/GATA"/>
</dbReference>
<keyword evidence="5" id="KW-0804">Transcription</keyword>
<dbReference type="EMBL" id="CM008969">
    <property type="protein sequence ID" value="PNW79526.1"/>
    <property type="molecule type" value="Genomic_DNA"/>
</dbReference>
<evidence type="ECO:0000256" key="1">
    <source>
        <dbReference type="ARBA" id="ARBA00022723"/>
    </source>
</evidence>
<evidence type="ECO:0000256" key="2">
    <source>
        <dbReference type="ARBA" id="ARBA00022771"/>
    </source>
</evidence>
<dbReference type="PROSITE" id="PS51038">
    <property type="entry name" value="BAH"/>
    <property type="match status" value="1"/>
</dbReference>
<evidence type="ECO:0000256" key="8">
    <source>
        <dbReference type="PROSITE-ProRule" id="PRU00094"/>
    </source>
</evidence>
<evidence type="ECO:0000256" key="7">
    <source>
        <dbReference type="ARBA" id="ARBA00037539"/>
    </source>
</evidence>
<sequence length="838" mass="83505">MQKATIEFFWLGAPQNAASVHESADRVYYTGFNLNGVTFQAGEYVLLHPEEEASLHYVGKLVKCFHDKSGAYGDPHCVEVAWFERAVVLEAGADLKELVELAETDINPIGCISGKAYVLKASSLEEASQLAQASVPAHCEWFWCARALRAGVLLPCSELADPAGASACGQQAALPPQLSGKRSLTGGQGSAEGAADSEEAEAKRSRLQPEEMPTAPVRRTGKLVSGRTCVECGATQTPQWREGPAGPKTLCNACGVRYVRAQQRANKRAVSMGSSRPSGGYGGRQSRASKSARAEPACGPRGGARAAASAAAVEEVPQRPLRQAALLAANKTAQYARTGVFPQSATELHQHQQQPYGGLCTLGELELVGRPGTPVCPSATASAGASACADSLPEGVTVEVEVVVDGGDMDGGCCGGGAVSPAMGLVAPFAALPGVPGGYPQLQQFQQHHHQALTHMGLLPGAGCSPERPAAGTSGLTHMGGAAAVQGMVPLAGHVVLLGAAAAPAAAAAAADSTPSTSGTSGSGLAAGAGGDCCASELPAAAMPLQHHLLHPHVMSVPVSPSAHQPAATAACDLFVCGDEDEAGAGSHMGLYGAGQSGLLGAGEDEEAFGSLVGAEVDFGLGAGSGDGSAALFDVLLQPGGPGGHCCEGDLDGDLGVGVCDLPDVAARAAPYCTDLAPGTAARQLLDAAPLLLMAGDVPLGCGAGSSCGTVAVAGGAEAEAAVRQLVGLGAEAGRAATEALAASEAAAAVEQAAEAHAEAARRARDAAACNLERLREAICGIAGPEAAAAVALDCSGLIELPHSLGGGDGGAVCAGGLLGMGLGSSLFDDASLVAVHS</sequence>
<feature type="region of interest" description="Disordered" evidence="9">
    <location>
        <begin position="265"/>
        <end position="303"/>
    </location>
</feature>
<dbReference type="InterPro" id="IPR043151">
    <property type="entry name" value="BAH_sf"/>
</dbReference>
<feature type="domain" description="BAH" evidence="11">
    <location>
        <begin position="37"/>
        <end position="159"/>
    </location>
</feature>
<dbReference type="GO" id="GO:0008270">
    <property type="term" value="F:zinc ion binding"/>
    <property type="evidence" value="ECO:0007669"/>
    <property type="project" value="UniProtKB-KW"/>
</dbReference>
<dbReference type="RefSeq" id="XP_042921721.1">
    <property type="nucleotide sequence ID" value="XM_043064720.1"/>
</dbReference>
<evidence type="ECO:0000313" key="13">
    <source>
        <dbReference type="Proteomes" id="UP000006906"/>
    </source>
</evidence>
<dbReference type="InterPro" id="IPR001025">
    <property type="entry name" value="BAH_dom"/>
</dbReference>
<dbReference type="KEGG" id="cre:CHLRE_08g358534v5"/>
<dbReference type="CDD" id="cd00202">
    <property type="entry name" value="ZnF_GATA"/>
    <property type="match status" value="1"/>
</dbReference>
<evidence type="ECO:0000256" key="4">
    <source>
        <dbReference type="ARBA" id="ARBA00023015"/>
    </source>
</evidence>
<reference evidence="12 13" key="1">
    <citation type="journal article" date="2007" name="Science">
        <title>The Chlamydomonas genome reveals the evolution of key animal and plant functions.</title>
        <authorList>
            <person name="Merchant S.S."/>
            <person name="Prochnik S.E."/>
            <person name="Vallon O."/>
            <person name="Harris E.H."/>
            <person name="Karpowicz S.J."/>
            <person name="Witman G.B."/>
            <person name="Terry A."/>
            <person name="Salamov A."/>
            <person name="Fritz-Laylin L.K."/>
            <person name="Marechal-Drouard L."/>
            <person name="Marshall W.F."/>
            <person name="Qu L.H."/>
            <person name="Nelson D.R."/>
            <person name="Sanderfoot A.A."/>
            <person name="Spalding M.H."/>
            <person name="Kapitonov V.V."/>
            <person name="Ren Q."/>
            <person name="Ferris P."/>
            <person name="Lindquist E."/>
            <person name="Shapiro H."/>
            <person name="Lucas S.M."/>
            <person name="Grimwood J."/>
            <person name="Schmutz J."/>
            <person name="Cardol P."/>
            <person name="Cerutti H."/>
            <person name="Chanfreau G."/>
            <person name="Chen C.L."/>
            <person name="Cognat V."/>
            <person name="Croft M.T."/>
            <person name="Dent R."/>
            <person name="Dutcher S."/>
            <person name="Fernandez E."/>
            <person name="Fukuzawa H."/>
            <person name="Gonzalez-Ballester D."/>
            <person name="Gonzalez-Halphen D."/>
            <person name="Hallmann A."/>
            <person name="Hanikenne M."/>
            <person name="Hippler M."/>
            <person name="Inwood W."/>
            <person name="Jabbari K."/>
            <person name="Kalanon M."/>
            <person name="Kuras R."/>
            <person name="Lefebvre P.A."/>
            <person name="Lemaire S.D."/>
            <person name="Lobanov A.V."/>
            <person name="Lohr M."/>
            <person name="Manuell A."/>
            <person name="Meier I."/>
            <person name="Mets L."/>
            <person name="Mittag M."/>
            <person name="Mittelmeier T."/>
            <person name="Moroney J.V."/>
            <person name="Moseley J."/>
            <person name="Napoli C."/>
            <person name="Nedelcu A.M."/>
            <person name="Niyogi K."/>
            <person name="Novoselov S.V."/>
            <person name="Paulsen I.T."/>
            <person name="Pazour G."/>
            <person name="Purton S."/>
            <person name="Ral J.P."/>
            <person name="Riano-Pachon D.M."/>
            <person name="Riekhof W."/>
            <person name="Rymarquis L."/>
            <person name="Schroda M."/>
            <person name="Stern D."/>
            <person name="Umen J."/>
            <person name="Willows R."/>
            <person name="Wilson N."/>
            <person name="Zimmer S.L."/>
            <person name="Allmer J."/>
            <person name="Balk J."/>
            <person name="Bisova K."/>
            <person name="Chen C.J."/>
            <person name="Elias M."/>
            <person name="Gendler K."/>
            <person name="Hauser C."/>
            <person name="Lamb M.R."/>
            <person name="Ledford H."/>
            <person name="Long J.C."/>
            <person name="Minagawa J."/>
            <person name="Page M.D."/>
            <person name="Pan J."/>
            <person name="Pootakham W."/>
            <person name="Roje S."/>
            <person name="Rose A."/>
            <person name="Stahlberg E."/>
            <person name="Terauchi A.M."/>
            <person name="Yang P."/>
            <person name="Ball S."/>
            <person name="Bowler C."/>
            <person name="Dieckmann C.L."/>
            <person name="Gladyshev V.N."/>
            <person name="Green P."/>
            <person name="Jorgensen R."/>
            <person name="Mayfield S."/>
            <person name="Mueller-Roeber B."/>
            <person name="Rajamani S."/>
            <person name="Sayre R.T."/>
            <person name="Brokstein P."/>
            <person name="Dubchak I."/>
            <person name="Goodstein D."/>
            <person name="Hornick L."/>
            <person name="Huang Y.W."/>
            <person name="Jhaveri J."/>
            <person name="Luo Y."/>
            <person name="Martinez D."/>
            <person name="Ngau W.C."/>
            <person name="Otillar B."/>
            <person name="Poliakov A."/>
            <person name="Porter A."/>
            <person name="Szajkowski L."/>
            <person name="Werner G."/>
            <person name="Zhou K."/>
            <person name="Grigoriev I.V."/>
            <person name="Rokhsar D.S."/>
            <person name="Grossman A.R."/>
        </authorList>
    </citation>
    <scope>NUCLEOTIDE SEQUENCE [LARGE SCALE GENOMIC DNA]</scope>
    <source>
        <strain evidence="13">CC-503</strain>
    </source>
</reference>
<comment type="similarity">
    <text evidence="6">Belongs to the type IV zinc-finger family. Class B subfamily.</text>
</comment>
<dbReference type="InterPro" id="IPR000679">
    <property type="entry name" value="Znf_GATA"/>
</dbReference>
<gene>
    <name evidence="12" type="ORF">CHLRE_08g358534v5</name>
</gene>
<dbReference type="GO" id="GO:0006355">
    <property type="term" value="P:regulation of DNA-templated transcription"/>
    <property type="evidence" value="ECO:0007669"/>
    <property type="project" value="InterPro"/>
</dbReference>
<dbReference type="InParanoid" id="A0A2K3DG76"/>
<dbReference type="SUPFAM" id="SSF57716">
    <property type="entry name" value="Glucocorticoid receptor-like (DNA-binding domain)"/>
    <property type="match status" value="1"/>
</dbReference>
<protein>
    <recommendedName>
        <fullName evidence="14">GATA-type domain-containing protein</fullName>
    </recommendedName>
</protein>
<feature type="compositionally biased region" description="Low complexity" evidence="9">
    <location>
        <begin position="294"/>
        <end position="303"/>
    </location>
</feature>
<dbReference type="SMART" id="SM00401">
    <property type="entry name" value="ZnF_GATA"/>
    <property type="match status" value="1"/>
</dbReference>
<evidence type="ECO:0000256" key="6">
    <source>
        <dbReference type="ARBA" id="ARBA00024019"/>
    </source>
</evidence>
<dbReference type="PANTHER" id="PTHR47172">
    <property type="entry name" value="OS01G0976800 PROTEIN"/>
    <property type="match status" value="1"/>
</dbReference>
<dbReference type="ExpressionAtlas" id="A0A2K3DG76">
    <property type="expression patterns" value="baseline and differential"/>
</dbReference>
<feature type="compositionally biased region" description="Basic and acidic residues" evidence="9">
    <location>
        <begin position="200"/>
        <end position="209"/>
    </location>
</feature>
<dbReference type="Gene3D" id="3.30.50.10">
    <property type="entry name" value="Erythroid Transcription Factor GATA-1, subunit A"/>
    <property type="match status" value="1"/>
</dbReference>
<dbReference type="Gramene" id="PNW79526">
    <property type="protein sequence ID" value="PNW79526"/>
    <property type="gene ID" value="CHLRE_08g358534v5"/>
</dbReference>
<dbReference type="GeneID" id="5729268"/>
<dbReference type="PaxDb" id="3055-EDO96370"/>
<proteinExistence type="inferred from homology"/>
<dbReference type="PROSITE" id="PS50114">
    <property type="entry name" value="GATA_ZN_FINGER_2"/>
    <property type="match status" value="1"/>
</dbReference>
<feature type="region of interest" description="Disordered" evidence="9">
    <location>
        <begin position="178"/>
        <end position="220"/>
    </location>
</feature>
<dbReference type="OrthoDB" id="538414at2759"/>
<dbReference type="GO" id="GO:0003682">
    <property type="term" value="F:chromatin binding"/>
    <property type="evidence" value="ECO:0007669"/>
    <property type="project" value="InterPro"/>
</dbReference>
<keyword evidence="3" id="KW-0862">Zinc</keyword>
<dbReference type="Pfam" id="PF00320">
    <property type="entry name" value="GATA"/>
    <property type="match status" value="1"/>
</dbReference>